<reference evidence="1 2" key="1">
    <citation type="submission" date="2018-12" db="EMBL/GenBank/DDBJ databases">
        <title>Croceicoccus ponticola sp. nov., a lipolytic bacterium isolated from seawater.</title>
        <authorList>
            <person name="Yoon J.-H."/>
        </authorList>
    </citation>
    <scope>NUCLEOTIDE SEQUENCE [LARGE SCALE GENOMIC DNA]</scope>
    <source>
        <strain evidence="1 2">GM-16</strain>
    </source>
</reference>
<keyword evidence="2" id="KW-1185">Reference proteome</keyword>
<dbReference type="EMBL" id="RXOL01000006">
    <property type="protein sequence ID" value="RVQ65706.1"/>
    <property type="molecule type" value="Genomic_DNA"/>
</dbReference>
<dbReference type="OrthoDB" id="9801997at2"/>
<dbReference type="SUPFAM" id="SSF69118">
    <property type="entry name" value="AhpD-like"/>
    <property type="match status" value="1"/>
</dbReference>
<evidence type="ECO:0000313" key="1">
    <source>
        <dbReference type="EMBL" id="RVQ65706.1"/>
    </source>
</evidence>
<evidence type="ECO:0000313" key="2">
    <source>
        <dbReference type="Proteomes" id="UP000283003"/>
    </source>
</evidence>
<name>A0A437GV90_9SPHN</name>
<protein>
    <submittedName>
        <fullName evidence="1">Carboxymuconolactone decarboxylase family protein</fullName>
    </submittedName>
</protein>
<dbReference type="Proteomes" id="UP000283003">
    <property type="component" value="Unassembled WGS sequence"/>
</dbReference>
<dbReference type="Gene3D" id="1.20.1290.10">
    <property type="entry name" value="AhpD-like"/>
    <property type="match status" value="1"/>
</dbReference>
<proteinExistence type="predicted"/>
<sequence>MRVELKPQPGNALVNLAEDYNSDLINAANTFALAPYRHSTLPLRLFEACRIATAVINGCIVCKNWRSQRDLPLLGVNEQALDKTEQPDETMYQAVLSNDLSALSPKERVAVRYSQRMGEDPQGLAEDEAFWAELKSQMTDSEIVELTYCTAAWMGMGRVAHVLGTDLEACSVGGPLAEAA</sequence>
<accession>A0A437GV90</accession>
<organism evidence="1 2">
    <name type="scientific">Croceicoccus ponticola</name>
    <dbReference type="NCBI Taxonomy" id="2217664"/>
    <lineage>
        <taxon>Bacteria</taxon>
        <taxon>Pseudomonadati</taxon>
        <taxon>Pseudomonadota</taxon>
        <taxon>Alphaproteobacteria</taxon>
        <taxon>Sphingomonadales</taxon>
        <taxon>Erythrobacteraceae</taxon>
        <taxon>Croceicoccus</taxon>
    </lineage>
</organism>
<dbReference type="AlphaFoldDB" id="A0A437GV90"/>
<gene>
    <name evidence="1" type="ORF">EKN06_12280</name>
</gene>
<comment type="caution">
    <text evidence="1">The sequence shown here is derived from an EMBL/GenBank/DDBJ whole genome shotgun (WGS) entry which is preliminary data.</text>
</comment>
<dbReference type="RefSeq" id="WP_127613217.1">
    <property type="nucleotide sequence ID" value="NZ_RXOL01000006.1"/>
</dbReference>
<dbReference type="InterPro" id="IPR029032">
    <property type="entry name" value="AhpD-like"/>
</dbReference>